<keyword evidence="7" id="KW-0418">Kinase</keyword>
<dbReference type="GO" id="GO:0000156">
    <property type="term" value="F:phosphorelay response regulator activity"/>
    <property type="evidence" value="ECO:0007669"/>
    <property type="project" value="TreeGrafter"/>
</dbReference>
<comment type="catalytic activity">
    <reaction evidence="1">
        <text>ATP + protein L-histidine = ADP + protein N-phospho-L-histidine.</text>
        <dbReference type="EC" id="2.7.13.3"/>
    </reaction>
</comment>
<dbReference type="InterPro" id="IPR050351">
    <property type="entry name" value="BphY/WalK/GraS-like"/>
</dbReference>
<dbReference type="InterPro" id="IPR036097">
    <property type="entry name" value="HisK_dim/P_sf"/>
</dbReference>
<dbReference type="PANTHER" id="PTHR42878">
    <property type="entry name" value="TWO-COMPONENT HISTIDINE KINASE"/>
    <property type="match status" value="1"/>
</dbReference>
<gene>
    <name evidence="15" type="ORF">SAMN06295933_0762</name>
</gene>
<dbReference type="SMART" id="SM00086">
    <property type="entry name" value="PAC"/>
    <property type="match status" value="2"/>
</dbReference>
<dbReference type="STRING" id="1519643.SAMN06295933_0762"/>
<dbReference type="Pfam" id="PF13426">
    <property type="entry name" value="PAS_9"/>
    <property type="match status" value="2"/>
</dbReference>
<evidence type="ECO:0000256" key="5">
    <source>
        <dbReference type="ARBA" id="ARBA00022692"/>
    </source>
</evidence>
<dbReference type="CDD" id="cd00082">
    <property type="entry name" value="HisKA"/>
    <property type="match status" value="1"/>
</dbReference>
<sequence length="738" mass="84831">MKYADLSKDELIKRLEDAYSSMQMIMDNIPSIVGIINEKGQIERINNSWKNFISEHYPKITNAGIGFDLYDFCKTGFANELVKNKQALAELHDVLEGRNETFKLECPFYANGKKKWFQMRAGRYQCKDGPKFVISFDDISEIKNSQIMMAEERDHFNEILSALGTGLRIIEPDMRIGWVNATTREMFPGPELVGQKCFEVFDRGTGFCNNCATKRSFEHKCSSTTEHFHPIQKKWFSIYTVPIMDENGKVARVLESVTDISNQKKTELHLKQSEYRYRSLFKNNSVMMYLINPVDGKLIDVNMEAERFYGWSRTQMQKMSIYDINTLPREKVETEITEILRLKKNTFYFQHRDASGKIHDVEVHSGPIIIDGRKIIHSSIIDVTDRKKNELELLRLRRSVENSFAAVVITDIGGNLVYVNPAFSKVTGYSREETLGKNLRVLKSGVHTAEFYKEMWQTIMQGKTWRGEICNRKKDGTLFWEQATISPVTDDKGQLTNYVGVKDDITERKELERLKEDVERIMHHDLKNPLNGIIGLPEILIMDGDLTPEQNNILEIIKNSGERMLRMIDSSLNLFKMENKTYNYSPQIVDLINVLEELLKDMESRCSAKDIKIVLKGNITEPFNVLAEYDLLYVMLSNILINAVEASPAGEQLVVELPFKPERTMKIANKGVVPQQVRNYFFEKYKTHGKKGGTGIGTYSSKLIADTMNLSLTMHTSDEENMTIIGVGFVLPDNKEEK</sequence>
<keyword evidence="16" id="KW-1185">Reference proteome</keyword>
<dbReference type="SUPFAM" id="SSF55874">
    <property type="entry name" value="ATPase domain of HSP90 chaperone/DNA topoisomerase II/histidine kinase"/>
    <property type="match status" value="1"/>
</dbReference>
<evidence type="ECO:0000256" key="11">
    <source>
        <dbReference type="ARBA" id="ARBA00023136"/>
    </source>
</evidence>
<reference evidence="16" key="1">
    <citation type="submission" date="2017-04" db="EMBL/GenBank/DDBJ databases">
        <authorList>
            <person name="Varghese N."/>
            <person name="Submissions S."/>
        </authorList>
    </citation>
    <scope>NUCLEOTIDE SEQUENCE [LARGE SCALE GENOMIC DNA]</scope>
    <source>
        <strain evidence="16">K3S</strain>
    </source>
</reference>
<feature type="domain" description="PAC" evidence="14">
    <location>
        <begin position="215"/>
        <end position="272"/>
    </location>
</feature>
<evidence type="ECO:0000313" key="16">
    <source>
        <dbReference type="Proteomes" id="UP000192906"/>
    </source>
</evidence>
<name>A0A1X7CEG1_9BACT</name>
<dbReference type="PROSITE" id="PS50112">
    <property type="entry name" value="PAS"/>
    <property type="match status" value="1"/>
</dbReference>
<dbReference type="GO" id="GO:0000155">
    <property type="term" value="F:phosphorelay sensor kinase activity"/>
    <property type="evidence" value="ECO:0007669"/>
    <property type="project" value="InterPro"/>
</dbReference>
<organism evidence="15 16">
    <name type="scientific">Desulfovibrio gilichinskyi</name>
    <dbReference type="NCBI Taxonomy" id="1519643"/>
    <lineage>
        <taxon>Bacteria</taxon>
        <taxon>Pseudomonadati</taxon>
        <taxon>Thermodesulfobacteriota</taxon>
        <taxon>Desulfovibrionia</taxon>
        <taxon>Desulfovibrionales</taxon>
        <taxon>Desulfovibrionaceae</taxon>
        <taxon>Desulfovibrio</taxon>
    </lineage>
</organism>
<evidence type="ECO:0000256" key="10">
    <source>
        <dbReference type="ARBA" id="ARBA00023012"/>
    </source>
</evidence>
<protein>
    <recommendedName>
        <fullName evidence="3">histidine kinase</fullName>
        <ecNumber evidence="3">2.7.13.3</ecNumber>
    </recommendedName>
</protein>
<dbReference type="Pfam" id="PF02518">
    <property type="entry name" value="HATPase_c"/>
    <property type="match status" value="1"/>
</dbReference>
<dbReference type="InterPro" id="IPR013656">
    <property type="entry name" value="PAS_4"/>
</dbReference>
<keyword evidence="9" id="KW-1133">Transmembrane helix</keyword>
<dbReference type="NCBIfam" id="TIGR00229">
    <property type="entry name" value="sensory_box"/>
    <property type="match status" value="2"/>
</dbReference>
<feature type="domain" description="PAC" evidence="14">
    <location>
        <begin position="463"/>
        <end position="517"/>
    </location>
</feature>
<dbReference type="EMBL" id="FWZU01000001">
    <property type="protein sequence ID" value="SME95078.1"/>
    <property type="molecule type" value="Genomic_DNA"/>
</dbReference>
<dbReference type="GO" id="GO:0016020">
    <property type="term" value="C:membrane"/>
    <property type="evidence" value="ECO:0007669"/>
    <property type="project" value="UniProtKB-SubCell"/>
</dbReference>
<dbReference type="InterPro" id="IPR000014">
    <property type="entry name" value="PAS"/>
</dbReference>
<dbReference type="GO" id="GO:0030295">
    <property type="term" value="F:protein kinase activator activity"/>
    <property type="evidence" value="ECO:0007669"/>
    <property type="project" value="TreeGrafter"/>
</dbReference>
<dbReference type="PANTHER" id="PTHR42878:SF7">
    <property type="entry name" value="SENSOR HISTIDINE KINASE GLRK"/>
    <property type="match status" value="1"/>
</dbReference>
<evidence type="ECO:0000259" key="13">
    <source>
        <dbReference type="PROSITE" id="PS50112"/>
    </source>
</evidence>
<dbReference type="SUPFAM" id="SSF55785">
    <property type="entry name" value="PYP-like sensor domain (PAS domain)"/>
    <property type="match status" value="3"/>
</dbReference>
<evidence type="ECO:0000256" key="1">
    <source>
        <dbReference type="ARBA" id="ARBA00000085"/>
    </source>
</evidence>
<keyword evidence="5" id="KW-0812">Transmembrane</keyword>
<dbReference type="SUPFAM" id="SSF47384">
    <property type="entry name" value="Homodimeric domain of signal transducing histidine kinase"/>
    <property type="match status" value="1"/>
</dbReference>
<dbReference type="SMART" id="SM00388">
    <property type="entry name" value="HisKA"/>
    <property type="match status" value="1"/>
</dbReference>
<keyword evidence="8" id="KW-0067">ATP-binding</keyword>
<dbReference type="SMART" id="SM00091">
    <property type="entry name" value="PAS"/>
    <property type="match status" value="4"/>
</dbReference>
<keyword evidence="4" id="KW-0808">Transferase</keyword>
<evidence type="ECO:0000256" key="8">
    <source>
        <dbReference type="ARBA" id="ARBA00022840"/>
    </source>
</evidence>
<dbReference type="GO" id="GO:0005524">
    <property type="term" value="F:ATP binding"/>
    <property type="evidence" value="ECO:0007669"/>
    <property type="project" value="UniProtKB-KW"/>
</dbReference>
<dbReference type="PROSITE" id="PS50109">
    <property type="entry name" value="HIS_KIN"/>
    <property type="match status" value="1"/>
</dbReference>
<dbReference type="CDD" id="cd00130">
    <property type="entry name" value="PAS"/>
    <property type="match status" value="2"/>
</dbReference>
<evidence type="ECO:0000256" key="4">
    <source>
        <dbReference type="ARBA" id="ARBA00022679"/>
    </source>
</evidence>
<dbReference type="EC" id="2.7.13.3" evidence="3"/>
<feature type="domain" description="PAS" evidence="13">
    <location>
        <begin position="392"/>
        <end position="439"/>
    </location>
</feature>
<dbReference type="Gene3D" id="3.30.565.10">
    <property type="entry name" value="Histidine kinase-like ATPase, C-terminal domain"/>
    <property type="match status" value="1"/>
</dbReference>
<evidence type="ECO:0000256" key="9">
    <source>
        <dbReference type="ARBA" id="ARBA00022989"/>
    </source>
</evidence>
<dbReference type="InterPro" id="IPR036890">
    <property type="entry name" value="HATPase_C_sf"/>
</dbReference>
<dbReference type="InterPro" id="IPR000700">
    <property type="entry name" value="PAS-assoc_C"/>
</dbReference>
<dbReference type="InterPro" id="IPR003594">
    <property type="entry name" value="HATPase_dom"/>
</dbReference>
<evidence type="ECO:0000256" key="2">
    <source>
        <dbReference type="ARBA" id="ARBA00004141"/>
    </source>
</evidence>
<dbReference type="RefSeq" id="WP_085098492.1">
    <property type="nucleotide sequence ID" value="NZ_FWZU01000001.1"/>
</dbReference>
<comment type="subcellular location">
    <subcellularLocation>
        <location evidence="2">Membrane</location>
        <topology evidence="2">Multi-pass membrane protein</topology>
    </subcellularLocation>
</comment>
<evidence type="ECO:0000256" key="3">
    <source>
        <dbReference type="ARBA" id="ARBA00012438"/>
    </source>
</evidence>
<evidence type="ECO:0000256" key="6">
    <source>
        <dbReference type="ARBA" id="ARBA00022741"/>
    </source>
</evidence>
<dbReference type="InterPro" id="IPR001610">
    <property type="entry name" value="PAC"/>
</dbReference>
<dbReference type="OrthoDB" id="9787818at2"/>
<keyword evidence="10" id="KW-0902">Two-component regulatory system</keyword>
<dbReference type="PROSITE" id="PS50113">
    <property type="entry name" value="PAC"/>
    <property type="match status" value="2"/>
</dbReference>
<keyword evidence="11" id="KW-0472">Membrane</keyword>
<dbReference type="Gene3D" id="3.30.450.20">
    <property type="entry name" value="PAS domain"/>
    <property type="match status" value="4"/>
</dbReference>
<dbReference type="Pfam" id="PF00512">
    <property type="entry name" value="HisKA"/>
    <property type="match status" value="1"/>
</dbReference>
<proteinExistence type="predicted"/>
<dbReference type="InterPro" id="IPR035965">
    <property type="entry name" value="PAS-like_dom_sf"/>
</dbReference>
<dbReference type="Proteomes" id="UP000192906">
    <property type="component" value="Unassembled WGS sequence"/>
</dbReference>
<dbReference type="Pfam" id="PF08448">
    <property type="entry name" value="PAS_4"/>
    <property type="match status" value="1"/>
</dbReference>
<dbReference type="InterPro" id="IPR003661">
    <property type="entry name" value="HisK_dim/P_dom"/>
</dbReference>
<evidence type="ECO:0000313" key="15">
    <source>
        <dbReference type="EMBL" id="SME95078.1"/>
    </source>
</evidence>
<dbReference type="SMART" id="SM00387">
    <property type="entry name" value="HATPase_c"/>
    <property type="match status" value="1"/>
</dbReference>
<evidence type="ECO:0000259" key="12">
    <source>
        <dbReference type="PROSITE" id="PS50109"/>
    </source>
</evidence>
<evidence type="ECO:0000259" key="14">
    <source>
        <dbReference type="PROSITE" id="PS50113"/>
    </source>
</evidence>
<keyword evidence="6" id="KW-0547">Nucleotide-binding</keyword>
<feature type="domain" description="Histidine kinase" evidence="12">
    <location>
        <begin position="521"/>
        <end position="733"/>
    </location>
</feature>
<accession>A0A1X7CEG1</accession>
<dbReference type="Gene3D" id="1.10.287.130">
    <property type="match status" value="1"/>
</dbReference>
<dbReference type="AlphaFoldDB" id="A0A1X7CEG1"/>
<dbReference type="GO" id="GO:0007234">
    <property type="term" value="P:osmosensory signaling via phosphorelay pathway"/>
    <property type="evidence" value="ECO:0007669"/>
    <property type="project" value="TreeGrafter"/>
</dbReference>
<dbReference type="InterPro" id="IPR005467">
    <property type="entry name" value="His_kinase_dom"/>
</dbReference>
<evidence type="ECO:0000256" key="7">
    <source>
        <dbReference type="ARBA" id="ARBA00022777"/>
    </source>
</evidence>